<proteinExistence type="predicted"/>
<dbReference type="OrthoDB" id="9765084at2"/>
<organism evidence="1 2">
    <name type="scientific">Microvirga tunisiensis</name>
    <dbReference type="NCBI Taxonomy" id="2108360"/>
    <lineage>
        <taxon>Bacteria</taxon>
        <taxon>Pseudomonadati</taxon>
        <taxon>Pseudomonadota</taxon>
        <taxon>Alphaproteobacteria</taxon>
        <taxon>Hyphomicrobiales</taxon>
        <taxon>Methylobacteriaceae</taxon>
        <taxon>Microvirga</taxon>
    </lineage>
</organism>
<comment type="caution">
    <text evidence="1">The sequence shown here is derived from an EMBL/GenBank/DDBJ whole genome shotgun (WGS) entry which is preliminary data.</text>
</comment>
<dbReference type="AlphaFoldDB" id="A0A5N7MHK2"/>
<gene>
    <name evidence="1" type="ORF">FS320_13465</name>
</gene>
<evidence type="ECO:0000313" key="1">
    <source>
        <dbReference type="EMBL" id="MPR26210.1"/>
    </source>
</evidence>
<reference evidence="1 2" key="1">
    <citation type="journal article" date="2019" name="Syst. Appl. Microbiol.">
        <title>Microvirga tunisiensis sp. nov., a root nodule symbiotic bacterium isolated from Lupinus micranthus and L. luteus grown in Northern Tunisia.</title>
        <authorList>
            <person name="Msaddak A."/>
            <person name="Rejili M."/>
            <person name="Duran D."/>
            <person name="Mars M."/>
            <person name="Palacios J.M."/>
            <person name="Ruiz-Argueso T."/>
            <person name="Rey L."/>
            <person name="Imperial J."/>
        </authorList>
    </citation>
    <scope>NUCLEOTIDE SEQUENCE [LARGE SCALE GENOMIC DNA]</scope>
    <source>
        <strain evidence="1 2">Lmie10</strain>
    </source>
</reference>
<accession>A0A5N7MHK2</accession>
<dbReference type="RefSeq" id="WP_152712319.1">
    <property type="nucleotide sequence ID" value="NZ_VOSJ01000037.1"/>
</dbReference>
<protein>
    <submittedName>
        <fullName evidence="1">Uncharacterized protein</fullName>
    </submittedName>
</protein>
<dbReference type="EMBL" id="VOSK01000042">
    <property type="protein sequence ID" value="MPR26210.1"/>
    <property type="molecule type" value="Genomic_DNA"/>
</dbReference>
<evidence type="ECO:0000313" key="2">
    <source>
        <dbReference type="Proteomes" id="UP000403266"/>
    </source>
</evidence>
<sequence length="260" mass="29510">MDLDTIEEANTFDVVTFVDQWLAAFTCEDALTFECTQSRVFGAVYRDHDVIGFDDMISDNLWEKWNNDLQGFCPLWLSKPQKQRQLPSAVAAEVRMIAQARRAIGPVPEGDLWSMVWRELSYQAISAIGMQVSADLVRSSARAEIREGVIDFCTELAEEYRERMDEYLRSYDWKTVVLIKQSSREVCAQGADLPDAISDLTAFMLPRYNLEATSRDTAGDGVYHAYLVPECLGFDLEDAHLVERWGIYSQSFINVACKAA</sequence>
<keyword evidence="2" id="KW-1185">Reference proteome</keyword>
<name>A0A5N7MHK2_9HYPH</name>
<dbReference type="Proteomes" id="UP000403266">
    <property type="component" value="Unassembled WGS sequence"/>
</dbReference>